<name>S4RT28_PETMA</name>
<dbReference type="PANTHER" id="PTHR19321">
    <property type="entry name" value="PROTEIN REGULATOR OF CYTOKINESIS 1 PRC1-RELATED"/>
    <property type="match status" value="1"/>
</dbReference>
<protein>
    <recommendedName>
        <fullName evidence="3">Protein regulator of cytokinesis 1b</fullName>
    </recommendedName>
</protein>
<evidence type="ECO:0000313" key="2">
    <source>
        <dbReference type="Ensembl" id="ENSPMAP00000008368.1"/>
    </source>
</evidence>
<dbReference type="InterPro" id="IPR007145">
    <property type="entry name" value="MAP65_Ase1_PRC1"/>
</dbReference>
<dbReference type="GO" id="GO:0008017">
    <property type="term" value="F:microtubule binding"/>
    <property type="evidence" value="ECO:0007669"/>
    <property type="project" value="InterPro"/>
</dbReference>
<dbReference type="Pfam" id="PF03999">
    <property type="entry name" value="MAP65_ASE1"/>
    <property type="match status" value="1"/>
</dbReference>
<feature type="region of interest" description="Disordered" evidence="1">
    <location>
        <begin position="514"/>
        <end position="536"/>
    </location>
</feature>
<feature type="region of interest" description="Disordered" evidence="1">
    <location>
        <begin position="472"/>
        <end position="493"/>
    </location>
</feature>
<accession>S4RT28</accession>
<dbReference type="AlphaFoldDB" id="S4RT28"/>
<reference evidence="2" key="1">
    <citation type="submission" date="2025-08" db="UniProtKB">
        <authorList>
            <consortium name="Ensembl"/>
        </authorList>
    </citation>
    <scope>IDENTIFICATION</scope>
</reference>
<dbReference type="Gene3D" id="1.20.58.1520">
    <property type="match status" value="1"/>
</dbReference>
<dbReference type="PANTHER" id="PTHR19321:SF41">
    <property type="entry name" value="FASCETTO-RELATED"/>
    <property type="match status" value="1"/>
</dbReference>
<dbReference type="STRING" id="7757.ENSPMAP00000008368"/>
<sequence>MARKSEVLASELVASLNHAMVNLRDIWEDIGIPEEQRLERTQVVKKYMERLLNEMVSEEEALKDRLMKSVATCKMELQGLCSDLSLPAFQPDENLTLLQLEKDTRTRMETLVREKRERLRELQSLDDAEERLCGVLCERRPHRPPTSGPVPSIEQLALLRQAVATLVAEKTRRQELFTQTRQQIVMCMAQLERSPDSSFERDVACEDEEEFCLSKDNILSLQTLLTQLERECALNDEVCSELRDEVGRLWDRLNVEQGERDAFTACVHDSKPSDMDKLKQELSRLVELKRQNVRTVLAGVRSEIAALWEKCYVSEEEQRAFTPYHSGADDATEELLVQHEEEANRLRGHHEQHRALYDGVRRWDAAWQPVPGVRGRAADPNRFSNRGGSLLREEKQRAHLQKGLPKLEEDLKAQIAVWEEQAGRRFQVAGRPLLDYIAAQWEAFKQEREREKIERREQQVKKVRTLEEEMAYGSQPKTPSKRRFCGTNTPNKTRRMNATTVAQTGINSTLFRSAASGTMCNSPVSANGKPPTSERK</sequence>
<reference evidence="2" key="2">
    <citation type="submission" date="2025-09" db="UniProtKB">
        <authorList>
            <consortium name="Ensembl"/>
        </authorList>
    </citation>
    <scope>IDENTIFICATION</scope>
</reference>
<dbReference type="GO" id="GO:0051256">
    <property type="term" value="P:mitotic spindle midzone assembly"/>
    <property type="evidence" value="ECO:0007669"/>
    <property type="project" value="TreeGrafter"/>
</dbReference>
<proteinExistence type="predicted"/>
<dbReference type="OMA" id="QLHGIYD"/>
<dbReference type="GO" id="GO:0005737">
    <property type="term" value="C:cytoplasm"/>
    <property type="evidence" value="ECO:0007669"/>
    <property type="project" value="TreeGrafter"/>
</dbReference>
<feature type="compositionally biased region" description="Polar residues" evidence="1">
    <location>
        <begin position="514"/>
        <end position="525"/>
    </location>
</feature>
<dbReference type="GO" id="GO:1990023">
    <property type="term" value="C:mitotic spindle midzone"/>
    <property type="evidence" value="ECO:0007669"/>
    <property type="project" value="TreeGrafter"/>
</dbReference>
<evidence type="ECO:0008006" key="3">
    <source>
        <dbReference type="Google" id="ProtNLM"/>
    </source>
</evidence>
<dbReference type="Ensembl" id="ENSPMAT00000008406.1">
    <property type="protein sequence ID" value="ENSPMAP00000008368.1"/>
    <property type="gene ID" value="ENSPMAG00000007591.1"/>
</dbReference>
<dbReference type="GeneTree" id="ENSGT00940000165395"/>
<organism evidence="2">
    <name type="scientific">Petromyzon marinus</name>
    <name type="common">Sea lamprey</name>
    <dbReference type="NCBI Taxonomy" id="7757"/>
    <lineage>
        <taxon>Eukaryota</taxon>
        <taxon>Metazoa</taxon>
        <taxon>Chordata</taxon>
        <taxon>Craniata</taxon>
        <taxon>Vertebrata</taxon>
        <taxon>Cyclostomata</taxon>
        <taxon>Hyperoartia</taxon>
        <taxon>Petromyzontiformes</taxon>
        <taxon>Petromyzontidae</taxon>
        <taxon>Petromyzon</taxon>
    </lineage>
</organism>
<evidence type="ECO:0000256" key="1">
    <source>
        <dbReference type="SAM" id="MobiDB-lite"/>
    </source>
</evidence>
<dbReference type="HOGENOM" id="CLU_022964_1_0_1"/>